<evidence type="ECO:0000313" key="2">
    <source>
        <dbReference type="Proteomes" id="UP000054538"/>
    </source>
</evidence>
<name>A0A0D0D397_9AGAM</name>
<dbReference type="Proteomes" id="UP000054538">
    <property type="component" value="Unassembled WGS sequence"/>
</dbReference>
<reference evidence="1 2" key="1">
    <citation type="submission" date="2014-04" db="EMBL/GenBank/DDBJ databases">
        <authorList>
            <consortium name="DOE Joint Genome Institute"/>
            <person name="Kuo A."/>
            <person name="Kohler A."/>
            <person name="Jargeat P."/>
            <person name="Nagy L.G."/>
            <person name="Floudas D."/>
            <person name="Copeland A."/>
            <person name="Barry K.W."/>
            <person name="Cichocki N."/>
            <person name="Veneault-Fourrey C."/>
            <person name="LaButti K."/>
            <person name="Lindquist E.A."/>
            <person name="Lipzen A."/>
            <person name="Lundell T."/>
            <person name="Morin E."/>
            <person name="Murat C."/>
            <person name="Sun H."/>
            <person name="Tunlid A."/>
            <person name="Henrissat B."/>
            <person name="Grigoriev I.V."/>
            <person name="Hibbett D.S."/>
            <person name="Martin F."/>
            <person name="Nordberg H.P."/>
            <person name="Cantor M.N."/>
            <person name="Hua S.X."/>
        </authorList>
    </citation>
    <scope>NUCLEOTIDE SEQUENCE [LARGE SCALE GENOMIC DNA]</scope>
    <source>
        <strain evidence="1 2">Ve08.2h10</strain>
    </source>
</reference>
<keyword evidence="2" id="KW-1185">Reference proteome</keyword>
<evidence type="ECO:0000313" key="1">
    <source>
        <dbReference type="EMBL" id="KIK82558.1"/>
    </source>
</evidence>
<sequence length="156" mass="17262">MTTPPVGSMHTTATAAAMHLSTTSLEYTEQLATDRPMEDVRHKTNSPVYAPDSNPWPHKNMCFDAAKMSKTNMFTELGDISSMHDAPEIAPNPAPPNGLTVGPRKFVRESPIFLRDISFGNHHLIEFGGYTRREDSSLAFHSDGEARGRVTDFDLD</sequence>
<dbReference type="AlphaFoldDB" id="A0A0D0D397"/>
<dbReference type="HOGENOM" id="CLU_1687221_0_0_1"/>
<accession>A0A0D0D397</accession>
<dbReference type="EMBL" id="KN825617">
    <property type="protein sequence ID" value="KIK82558.1"/>
    <property type="molecule type" value="Genomic_DNA"/>
</dbReference>
<gene>
    <name evidence="1" type="ORF">PAXRUDRAFT_832178</name>
</gene>
<protein>
    <submittedName>
        <fullName evidence="1">Uncharacterized protein</fullName>
    </submittedName>
</protein>
<proteinExistence type="predicted"/>
<dbReference type="InParanoid" id="A0A0D0D397"/>
<organism evidence="1 2">
    <name type="scientific">Paxillus rubicundulus Ve08.2h10</name>
    <dbReference type="NCBI Taxonomy" id="930991"/>
    <lineage>
        <taxon>Eukaryota</taxon>
        <taxon>Fungi</taxon>
        <taxon>Dikarya</taxon>
        <taxon>Basidiomycota</taxon>
        <taxon>Agaricomycotina</taxon>
        <taxon>Agaricomycetes</taxon>
        <taxon>Agaricomycetidae</taxon>
        <taxon>Boletales</taxon>
        <taxon>Paxilineae</taxon>
        <taxon>Paxillaceae</taxon>
        <taxon>Paxillus</taxon>
    </lineage>
</organism>
<dbReference type="OrthoDB" id="10379520at2759"/>
<reference evidence="2" key="2">
    <citation type="submission" date="2015-01" db="EMBL/GenBank/DDBJ databases">
        <title>Evolutionary Origins and Diversification of the Mycorrhizal Mutualists.</title>
        <authorList>
            <consortium name="DOE Joint Genome Institute"/>
            <consortium name="Mycorrhizal Genomics Consortium"/>
            <person name="Kohler A."/>
            <person name="Kuo A."/>
            <person name="Nagy L.G."/>
            <person name="Floudas D."/>
            <person name="Copeland A."/>
            <person name="Barry K.W."/>
            <person name="Cichocki N."/>
            <person name="Veneault-Fourrey C."/>
            <person name="LaButti K."/>
            <person name="Lindquist E.A."/>
            <person name="Lipzen A."/>
            <person name="Lundell T."/>
            <person name="Morin E."/>
            <person name="Murat C."/>
            <person name="Riley R."/>
            <person name="Ohm R."/>
            <person name="Sun H."/>
            <person name="Tunlid A."/>
            <person name="Henrissat B."/>
            <person name="Grigoriev I.V."/>
            <person name="Hibbett D.S."/>
            <person name="Martin F."/>
        </authorList>
    </citation>
    <scope>NUCLEOTIDE SEQUENCE [LARGE SCALE GENOMIC DNA]</scope>
    <source>
        <strain evidence="2">Ve08.2h10</strain>
    </source>
</reference>